<proteinExistence type="inferred from homology"/>
<dbReference type="PANTHER" id="PTHR11061:SF49">
    <property type="entry name" value="23S RRNA (URACIL(1939)-C(5))-METHYLTRANSFERASE RLMD"/>
    <property type="match status" value="1"/>
</dbReference>
<dbReference type="NCBIfam" id="NF009639">
    <property type="entry name" value="PRK13168.1"/>
    <property type="match status" value="1"/>
</dbReference>
<evidence type="ECO:0000256" key="11">
    <source>
        <dbReference type="HAMAP-Rule" id="MF_01010"/>
    </source>
</evidence>
<dbReference type="SUPFAM" id="SSF50249">
    <property type="entry name" value="Nucleic acid-binding proteins"/>
    <property type="match status" value="1"/>
</dbReference>
<accession>A0A1T4P9K1</accession>
<organism evidence="15 16">
    <name type="scientific">Vibrio cincinnatiensis DSM 19608</name>
    <dbReference type="NCBI Taxonomy" id="1123491"/>
    <lineage>
        <taxon>Bacteria</taxon>
        <taxon>Pseudomonadati</taxon>
        <taxon>Pseudomonadota</taxon>
        <taxon>Gammaproteobacteria</taxon>
        <taxon>Vibrionales</taxon>
        <taxon>Vibrionaceae</taxon>
        <taxon>Vibrio</taxon>
    </lineage>
</organism>
<evidence type="ECO:0000313" key="15">
    <source>
        <dbReference type="EMBL" id="SJZ88172.1"/>
    </source>
</evidence>
<dbReference type="Pfam" id="PF01938">
    <property type="entry name" value="TRAM"/>
    <property type="match status" value="1"/>
</dbReference>
<evidence type="ECO:0000256" key="9">
    <source>
        <dbReference type="ARBA" id="ARBA00052756"/>
    </source>
</evidence>
<comment type="catalytic activity">
    <reaction evidence="9 11">
        <text>uridine(1939) in 23S rRNA + S-adenosyl-L-methionine = 5-methyluridine(1939) in 23S rRNA + S-adenosyl-L-homocysteine + H(+)</text>
        <dbReference type="Rhea" id="RHEA:42908"/>
        <dbReference type="Rhea" id="RHEA-COMP:10278"/>
        <dbReference type="Rhea" id="RHEA-COMP:10279"/>
        <dbReference type="ChEBI" id="CHEBI:15378"/>
        <dbReference type="ChEBI" id="CHEBI:57856"/>
        <dbReference type="ChEBI" id="CHEBI:59789"/>
        <dbReference type="ChEBI" id="CHEBI:65315"/>
        <dbReference type="ChEBI" id="CHEBI:74447"/>
        <dbReference type="EC" id="2.1.1.190"/>
    </reaction>
</comment>
<dbReference type="PROSITE" id="PS01231">
    <property type="entry name" value="TRMA_2"/>
    <property type="match status" value="1"/>
</dbReference>
<evidence type="ECO:0000256" key="13">
    <source>
        <dbReference type="PROSITE-ProRule" id="PRU10015"/>
    </source>
</evidence>
<feature type="binding site" evidence="11 12">
    <location>
        <position position="370"/>
    </location>
    <ligand>
        <name>S-adenosyl-L-methionine</name>
        <dbReference type="ChEBI" id="CHEBI:59789"/>
    </ligand>
</feature>
<dbReference type="SUPFAM" id="SSF53335">
    <property type="entry name" value="S-adenosyl-L-methionine-dependent methyltransferases"/>
    <property type="match status" value="1"/>
</dbReference>
<feature type="binding site" evidence="11 12">
    <location>
        <position position="322"/>
    </location>
    <ligand>
        <name>S-adenosyl-L-methionine</name>
        <dbReference type="ChEBI" id="CHEBI:59789"/>
    </ligand>
</feature>
<dbReference type="OrthoDB" id="9804590at2"/>
<dbReference type="InterPro" id="IPR010280">
    <property type="entry name" value="U5_MeTrfase_fam"/>
</dbReference>
<dbReference type="AlphaFoldDB" id="A0A1T4P9K1"/>
<evidence type="ECO:0000256" key="5">
    <source>
        <dbReference type="ARBA" id="ARBA00022691"/>
    </source>
</evidence>
<dbReference type="EMBL" id="FUXB01000007">
    <property type="protein sequence ID" value="SJZ88172.1"/>
    <property type="molecule type" value="Genomic_DNA"/>
</dbReference>
<comment type="function">
    <text evidence="10 11">Catalyzes the formation of 5-methyl-uridine at position 1939 (m5U1939) in 23S rRNA.</text>
</comment>
<dbReference type="InterPro" id="IPR002792">
    <property type="entry name" value="TRAM_dom"/>
</dbReference>
<dbReference type="GO" id="GO:0070041">
    <property type="term" value="F:rRNA (uridine-C5-)-methyltransferase activity"/>
    <property type="evidence" value="ECO:0007669"/>
    <property type="project" value="UniProtKB-UniRule"/>
</dbReference>
<keyword evidence="16" id="KW-1185">Reference proteome</keyword>
<feature type="active site" evidence="13">
    <location>
        <position position="396"/>
    </location>
</feature>
<evidence type="ECO:0000256" key="12">
    <source>
        <dbReference type="PROSITE-ProRule" id="PRU01024"/>
    </source>
</evidence>
<feature type="active site" description="Nucleophile" evidence="11 12">
    <location>
        <position position="396"/>
    </location>
</feature>
<dbReference type="InterPro" id="IPR030391">
    <property type="entry name" value="MeTrfase_TrmA_CS"/>
</dbReference>
<feature type="binding site" evidence="11">
    <location>
        <position position="88"/>
    </location>
    <ligand>
        <name>[4Fe-4S] cluster</name>
        <dbReference type="ChEBI" id="CHEBI:49883"/>
    </ligand>
</feature>
<dbReference type="InterPro" id="IPR029063">
    <property type="entry name" value="SAM-dependent_MTases_sf"/>
</dbReference>
<comment type="similarity">
    <text evidence="11">Belongs to the class I-like SAM-binding methyltransferase superfamily. RNA M5U methyltransferase family. RlmD subfamily.</text>
</comment>
<dbReference type="STRING" id="1123491.SAMN02745782_01608"/>
<dbReference type="EC" id="2.1.1.190" evidence="11"/>
<dbReference type="Gene3D" id="2.40.50.140">
    <property type="entry name" value="Nucleic acid-binding proteins"/>
    <property type="match status" value="1"/>
</dbReference>
<keyword evidence="7 11" id="KW-0408">Iron</keyword>
<feature type="binding site" evidence="11">
    <location>
        <position position="82"/>
    </location>
    <ligand>
        <name>[4Fe-4S] cluster</name>
        <dbReference type="ChEBI" id="CHEBI:49883"/>
    </ligand>
</feature>
<dbReference type="NCBIfam" id="TIGR00479">
    <property type="entry name" value="rumA"/>
    <property type="match status" value="1"/>
</dbReference>
<dbReference type="GO" id="GO:0070475">
    <property type="term" value="P:rRNA base methylation"/>
    <property type="evidence" value="ECO:0007669"/>
    <property type="project" value="TreeGrafter"/>
</dbReference>
<reference evidence="16" key="1">
    <citation type="submission" date="2017-02" db="EMBL/GenBank/DDBJ databases">
        <authorList>
            <person name="Varghese N."/>
            <person name="Submissions S."/>
        </authorList>
    </citation>
    <scope>NUCLEOTIDE SEQUENCE [LARGE SCALE GENOMIC DNA]</scope>
    <source>
        <strain evidence="16">DSM 19608</strain>
    </source>
</reference>
<dbReference type="PROSITE" id="PS50926">
    <property type="entry name" value="TRAM"/>
    <property type="match status" value="1"/>
</dbReference>
<dbReference type="FunFam" id="3.40.50.150:FF:000009">
    <property type="entry name" value="23S rRNA (Uracil(1939)-C(5))-methyltransferase RlmD"/>
    <property type="match status" value="1"/>
</dbReference>
<feature type="binding site" evidence="11 12">
    <location>
        <position position="272"/>
    </location>
    <ligand>
        <name>S-adenosyl-L-methionine</name>
        <dbReference type="ChEBI" id="CHEBI:59789"/>
    </ligand>
</feature>
<evidence type="ECO:0000256" key="8">
    <source>
        <dbReference type="ARBA" id="ARBA00023014"/>
    </source>
</evidence>
<feature type="binding site" evidence="11">
    <location>
        <position position="306"/>
    </location>
    <ligand>
        <name>S-adenosyl-L-methionine</name>
        <dbReference type="ChEBI" id="CHEBI:59789"/>
    </ligand>
</feature>
<evidence type="ECO:0000256" key="1">
    <source>
        <dbReference type="ARBA" id="ARBA00022485"/>
    </source>
</evidence>
<dbReference type="GO" id="GO:0003723">
    <property type="term" value="F:RNA binding"/>
    <property type="evidence" value="ECO:0007669"/>
    <property type="project" value="InterPro"/>
</dbReference>
<dbReference type="GO" id="GO:0051539">
    <property type="term" value="F:4 iron, 4 sulfur cluster binding"/>
    <property type="evidence" value="ECO:0007669"/>
    <property type="project" value="UniProtKB-KW"/>
</dbReference>
<dbReference type="PROSITE" id="PS01230">
    <property type="entry name" value="TRMA_1"/>
    <property type="match status" value="1"/>
</dbReference>
<dbReference type="HAMAP" id="MF_01010">
    <property type="entry name" value="23SrRNA_methyltr_RlmD"/>
    <property type="match status" value="1"/>
</dbReference>
<dbReference type="PANTHER" id="PTHR11061">
    <property type="entry name" value="RNA M5U METHYLTRANSFERASE"/>
    <property type="match status" value="1"/>
</dbReference>
<feature type="binding site" evidence="11">
    <location>
        <position position="349"/>
    </location>
    <ligand>
        <name>S-adenosyl-L-methionine</name>
        <dbReference type="ChEBI" id="CHEBI:59789"/>
    </ligand>
</feature>
<feature type="binding site" evidence="11 12">
    <location>
        <position position="301"/>
    </location>
    <ligand>
        <name>S-adenosyl-L-methionine</name>
        <dbReference type="ChEBI" id="CHEBI:59789"/>
    </ligand>
</feature>
<protein>
    <recommendedName>
        <fullName evidence="11">23S rRNA (uracil(1939)-C(5))-methyltransferase RlmD</fullName>
        <ecNumber evidence="11">2.1.1.190</ecNumber>
    </recommendedName>
    <alternativeName>
        <fullName evidence="11">23S rRNA(m5U1939)-methyltransferase</fullName>
    </alternativeName>
</protein>
<dbReference type="Pfam" id="PF05958">
    <property type="entry name" value="tRNA_U5-meth_tr"/>
    <property type="match status" value="1"/>
</dbReference>
<dbReference type="Proteomes" id="UP000190834">
    <property type="component" value="Unassembled WGS sequence"/>
</dbReference>
<keyword evidence="6 11" id="KW-0479">Metal-binding</keyword>
<keyword evidence="4 11" id="KW-0808">Transferase</keyword>
<keyword evidence="1 11" id="KW-0004">4Fe-4S</keyword>
<keyword evidence="2 11" id="KW-0698">rRNA processing</keyword>
<evidence type="ECO:0000256" key="10">
    <source>
        <dbReference type="ARBA" id="ARBA00059995"/>
    </source>
</evidence>
<name>A0A1T4P9K1_VIBCI</name>
<feature type="binding site" evidence="11">
    <location>
        <position position="91"/>
    </location>
    <ligand>
        <name>[4Fe-4S] cluster</name>
        <dbReference type="ChEBI" id="CHEBI:49883"/>
    </ligand>
</feature>
<dbReference type="CDD" id="cd02440">
    <property type="entry name" value="AdoMet_MTases"/>
    <property type="match status" value="1"/>
</dbReference>
<keyword evidence="8 11" id="KW-0411">Iron-sulfur</keyword>
<dbReference type="InterPro" id="IPR012340">
    <property type="entry name" value="NA-bd_OB-fold"/>
</dbReference>
<evidence type="ECO:0000256" key="4">
    <source>
        <dbReference type="ARBA" id="ARBA00022679"/>
    </source>
</evidence>
<evidence type="ECO:0000259" key="14">
    <source>
        <dbReference type="PROSITE" id="PS50926"/>
    </source>
</evidence>
<feature type="binding site" evidence="11">
    <location>
        <position position="169"/>
    </location>
    <ligand>
        <name>[4Fe-4S] cluster</name>
        <dbReference type="ChEBI" id="CHEBI:49883"/>
    </ligand>
</feature>
<keyword evidence="5 11" id="KW-0949">S-adenosyl-L-methionine</keyword>
<evidence type="ECO:0000256" key="3">
    <source>
        <dbReference type="ARBA" id="ARBA00022603"/>
    </source>
</evidence>
<dbReference type="PROSITE" id="PS51687">
    <property type="entry name" value="SAM_MT_RNA_M5U"/>
    <property type="match status" value="1"/>
</dbReference>
<sequence>MARFFQPKKNPSLSSKHQSVSVIKLDHLGAGIAYQQGKPIFIDGALPGEEVVIQLTESKSKFARAKMIKVLQASSERVTPFCAYYQQCGGCDLQHLNHAAQVAHKQQTLSQLMNKFANQQLGLSEPTCGKEKGYRRRVRLSLLWDKKTQQLQFGFRRKQSKQIVTVTDCPVLEPSLNALLPALKGRLTHLSQPHQLGHVELVKGENTIVLMLRHLAPLSQADQQQLLTFASEHQLSLYLQLTAGPLEHRYGEHPNYQEVGASISFLPSHFIQVNQSVNRQMVEQAITWLDVQSDDRVLDLFCGLGNFSLPIAKLAHSVVGVEGVDEMVEWAKHNAELNQIKTATFYQANLEQDMTSQAWAVEKFDKILLDPARAGAAGVIDHVARFGAECVVYVSCNPATLARDSHSLLSQGYQLAKLTMLDMFPHTSHLESMALFVKNRSAAELSNVKVSRNHKL</sequence>
<dbReference type="FunFam" id="2.40.50.140:FF:000097">
    <property type="entry name" value="23S rRNA (uracil(1939)-C(5))-methyltransferase RlmD"/>
    <property type="match status" value="1"/>
</dbReference>
<gene>
    <name evidence="11" type="primary">rlmD</name>
    <name evidence="15" type="ORF">SAMN02745782_01608</name>
</gene>
<evidence type="ECO:0000256" key="6">
    <source>
        <dbReference type="ARBA" id="ARBA00022723"/>
    </source>
</evidence>
<feature type="domain" description="TRAM" evidence="14">
    <location>
        <begin position="11"/>
        <end position="69"/>
    </location>
</feature>
<evidence type="ECO:0000256" key="7">
    <source>
        <dbReference type="ARBA" id="ARBA00023004"/>
    </source>
</evidence>
<dbReference type="InterPro" id="IPR030390">
    <property type="entry name" value="MeTrfase_TrmA_AS"/>
</dbReference>
<dbReference type="GO" id="GO:0005506">
    <property type="term" value="F:iron ion binding"/>
    <property type="evidence" value="ECO:0007669"/>
    <property type="project" value="UniProtKB-UniRule"/>
</dbReference>
<dbReference type="RefSeq" id="WP_078926007.1">
    <property type="nucleotide sequence ID" value="NZ_FUXB01000007.1"/>
</dbReference>
<dbReference type="InterPro" id="IPR001566">
    <property type="entry name" value="23S_rRNA_MeTrfase_RlmD"/>
</dbReference>
<dbReference type="Gene3D" id="3.40.50.150">
    <property type="entry name" value="Vaccinia Virus protein VP39"/>
    <property type="match status" value="1"/>
</dbReference>
<dbReference type="GeneID" id="70582736"/>
<evidence type="ECO:0000256" key="2">
    <source>
        <dbReference type="ARBA" id="ARBA00022552"/>
    </source>
</evidence>
<evidence type="ECO:0000313" key="16">
    <source>
        <dbReference type="Proteomes" id="UP000190834"/>
    </source>
</evidence>
<dbReference type="Gene3D" id="2.40.50.1070">
    <property type="match status" value="1"/>
</dbReference>
<keyword evidence="3 11" id="KW-0489">Methyltransferase</keyword>